<evidence type="ECO:0000256" key="1">
    <source>
        <dbReference type="SAM" id="MobiDB-lite"/>
    </source>
</evidence>
<proteinExistence type="predicted"/>
<name>A0A5A7VJY4_CUCMM</name>
<sequence>MGQSRFYNDNTSLLSKEVSQSTVWSYFGKHMFETGLLYHRLSRMCIIKCLNSSPNLPQMVLNYSLGMRYVRLCWVDDRATQKALVGDSSPSPARRLMQVVPRPQIRNPR</sequence>
<protein>
    <submittedName>
        <fullName evidence="2">NBS-LRR type resistance protein</fullName>
    </submittedName>
</protein>
<reference evidence="2 3" key="1">
    <citation type="submission" date="2019-08" db="EMBL/GenBank/DDBJ databases">
        <title>Draft genome sequences of two oriental melons (Cucumis melo L. var makuwa).</title>
        <authorList>
            <person name="Kwon S.-Y."/>
        </authorList>
    </citation>
    <scope>NUCLEOTIDE SEQUENCE [LARGE SCALE GENOMIC DNA]</scope>
    <source>
        <strain evidence="3">cv. SW 3</strain>
        <tissue evidence="2">Leaf</tissue>
    </source>
</reference>
<evidence type="ECO:0000313" key="2">
    <source>
        <dbReference type="EMBL" id="KAA0068148.1"/>
    </source>
</evidence>
<dbReference type="AlphaFoldDB" id="A0A5A7VJY4"/>
<dbReference type="Proteomes" id="UP000321393">
    <property type="component" value="Unassembled WGS sequence"/>
</dbReference>
<accession>A0A5A7VJY4</accession>
<dbReference type="EMBL" id="SSTE01000109">
    <property type="protein sequence ID" value="KAA0068148.1"/>
    <property type="molecule type" value="Genomic_DNA"/>
</dbReference>
<organism evidence="2 3">
    <name type="scientific">Cucumis melo var. makuwa</name>
    <name type="common">Oriental melon</name>
    <dbReference type="NCBI Taxonomy" id="1194695"/>
    <lineage>
        <taxon>Eukaryota</taxon>
        <taxon>Viridiplantae</taxon>
        <taxon>Streptophyta</taxon>
        <taxon>Embryophyta</taxon>
        <taxon>Tracheophyta</taxon>
        <taxon>Spermatophyta</taxon>
        <taxon>Magnoliopsida</taxon>
        <taxon>eudicotyledons</taxon>
        <taxon>Gunneridae</taxon>
        <taxon>Pentapetalae</taxon>
        <taxon>rosids</taxon>
        <taxon>fabids</taxon>
        <taxon>Cucurbitales</taxon>
        <taxon>Cucurbitaceae</taxon>
        <taxon>Benincaseae</taxon>
        <taxon>Cucumis</taxon>
    </lineage>
</organism>
<evidence type="ECO:0000313" key="3">
    <source>
        <dbReference type="Proteomes" id="UP000321393"/>
    </source>
</evidence>
<gene>
    <name evidence="2" type="ORF">E6C27_scaffold238G001150</name>
</gene>
<comment type="caution">
    <text evidence="2">The sequence shown here is derived from an EMBL/GenBank/DDBJ whole genome shotgun (WGS) entry which is preliminary data.</text>
</comment>
<feature type="region of interest" description="Disordered" evidence="1">
    <location>
        <begin position="85"/>
        <end position="109"/>
    </location>
</feature>